<gene>
    <name evidence="8" type="ORF">RJ641_034228</name>
</gene>
<dbReference type="PANTHER" id="PTHR31218">
    <property type="entry name" value="WAT1-RELATED PROTEIN"/>
    <property type="match status" value="1"/>
</dbReference>
<dbReference type="SUPFAM" id="SSF103481">
    <property type="entry name" value="Multidrug resistance efflux transporter EmrE"/>
    <property type="match status" value="1"/>
</dbReference>
<feature type="transmembrane region" description="Helical" evidence="6">
    <location>
        <begin position="33"/>
        <end position="52"/>
    </location>
</feature>
<comment type="similarity">
    <text evidence="2 6">Belongs to the drug/metabolite transporter (DMT) superfamily. Plant drug/metabolite exporter (P-DME) (TC 2.A.7.4) family.</text>
</comment>
<evidence type="ECO:0000256" key="1">
    <source>
        <dbReference type="ARBA" id="ARBA00004141"/>
    </source>
</evidence>
<evidence type="ECO:0000313" key="8">
    <source>
        <dbReference type="EMBL" id="KAK6934073.1"/>
    </source>
</evidence>
<keyword evidence="9" id="KW-1185">Reference proteome</keyword>
<comment type="subcellular location">
    <subcellularLocation>
        <location evidence="1 6">Membrane</location>
        <topology evidence="1 6">Multi-pass membrane protein</topology>
    </subcellularLocation>
</comment>
<name>A0AAN8VFI8_9MAGN</name>
<proteinExistence type="inferred from homology"/>
<keyword evidence="4 6" id="KW-1133">Transmembrane helix</keyword>
<dbReference type="InterPro" id="IPR030184">
    <property type="entry name" value="WAT1-related"/>
</dbReference>
<reference evidence="8 9" key="1">
    <citation type="submission" date="2023-12" db="EMBL/GenBank/DDBJ databases">
        <title>A high-quality genome assembly for Dillenia turbinata (Dilleniales).</title>
        <authorList>
            <person name="Chanderbali A."/>
        </authorList>
    </citation>
    <scope>NUCLEOTIDE SEQUENCE [LARGE SCALE GENOMIC DNA]</scope>
    <source>
        <strain evidence="8">LSX21</strain>
        <tissue evidence="8">Leaf</tissue>
    </source>
</reference>
<evidence type="ECO:0000256" key="3">
    <source>
        <dbReference type="ARBA" id="ARBA00022692"/>
    </source>
</evidence>
<evidence type="ECO:0000256" key="4">
    <source>
        <dbReference type="ARBA" id="ARBA00022989"/>
    </source>
</evidence>
<evidence type="ECO:0000313" key="9">
    <source>
        <dbReference type="Proteomes" id="UP001370490"/>
    </source>
</evidence>
<dbReference type="EMBL" id="JBAMMX010000008">
    <property type="protein sequence ID" value="KAK6934073.1"/>
    <property type="molecule type" value="Genomic_DNA"/>
</dbReference>
<dbReference type="InterPro" id="IPR000620">
    <property type="entry name" value="EamA_dom"/>
</dbReference>
<feature type="domain" description="EamA" evidence="7">
    <location>
        <begin position="27"/>
        <end position="109"/>
    </location>
</feature>
<accession>A0AAN8VFI8</accession>
<evidence type="ECO:0000256" key="6">
    <source>
        <dbReference type="RuleBase" id="RU363077"/>
    </source>
</evidence>
<dbReference type="Pfam" id="PF00892">
    <property type="entry name" value="EamA"/>
    <property type="match status" value="1"/>
</dbReference>
<comment type="caution">
    <text evidence="8">The sequence shown here is derived from an EMBL/GenBank/DDBJ whole genome shotgun (WGS) entry which is preliminary data.</text>
</comment>
<protein>
    <recommendedName>
        <fullName evidence="6">WAT1-related protein</fullName>
    </recommendedName>
</protein>
<comment type="caution">
    <text evidence="6">Lacks conserved residue(s) required for the propagation of feature annotation.</text>
</comment>
<keyword evidence="5 6" id="KW-0472">Membrane</keyword>
<dbReference type="GO" id="GO:0016020">
    <property type="term" value="C:membrane"/>
    <property type="evidence" value="ECO:0007669"/>
    <property type="project" value="UniProtKB-SubCell"/>
</dbReference>
<keyword evidence="3 6" id="KW-0812">Transmembrane</keyword>
<organism evidence="8 9">
    <name type="scientific">Dillenia turbinata</name>
    <dbReference type="NCBI Taxonomy" id="194707"/>
    <lineage>
        <taxon>Eukaryota</taxon>
        <taxon>Viridiplantae</taxon>
        <taxon>Streptophyta</taxon>
        <taxon>Embryophyta</taxon>
        <taxon>Tracheophyta</taxon>
        <taxon>Spermatophyta</taxon>
        <taxon>Magnoliopsida</taxon>
        <taxon>eudicotyledons</taxon>
        <taxon>Gunneridae</taxon>
        <taxon>Pentapetalae</taxon>
        <taxon>Dilleniales</taxon>
        <taxon>Dilleniaceae</taxon>
        <taxon>Dillenia</taxon>
    </lineage>
</organism>
<evidence type="ECO:0000256" key="2">
    <source>
        <dbReference type="ARBA" id="ARBA00007635"/>
    </source>
</evidence>
<feature type="transmembrane region" description="Helical" evidence="6">
    <location>
        <begin position="64"/>
        <end position="84"/>
    </location>
</feature>
<sequence>MALHPNSGSYLFQSCSIKAPLLTKYPASLSVTAYSYFFGALLMVTTAFFMTNESTDWSLTQSELFAVFYAGIVASAINYGLLTWSNKLLGPALVALYNPLQPAASALVENFSGKPYIFGKAGLYMATWASHRERQAAEGITPLVSRPSEPLIHKDSSLNKISYQIDIYSSGRPPQ</sequence>
<evidence type="ECO:0000256" key="5">
    <source>
        <dbReference type="ARBA" id="ARBA00023136"/>
    </source>
</evidence>
<dbReference type="GO" id="GO:0022857">
    <property type="term" value="F:transmembrane transporter activity"/>
    <property type="evidence" value="ECO:0007669"/>
    <property type="project" value="InterPro"/>
</dbReference>
<dbReference type="Proteomes" id="UP001370490">
    <property type="component" value="Unassembled WGS sequence"/>
</dbReference>
<dbReference type="InterPro" id="IPR037185">
    <property type="entry name" value="EmrE-like"/>
</dbReference>
<dbReference type="AlphaFoldDB" id="A0AAN8VFI8"/>
<evidence type="ECO:0000259" key="7">
    <source>
        <dbReference type="Pfam" id="PF00892"/>
    </source>
</evidence>